<gene>
    <name evidence="2" type="ORF">UFOPK3773_02044</name>
</gene>
<feature type="region of interest" description="Disordered" evidence="1">
    <location>
        <begin position="35"/>
        <end position="58"/>
    </location>
</feature>
<sequence length="58" mass="6111">MARWVVIQAASMAVPRTPSVLNSARIPDPVRRVTRASGLPGADDVARCPSGSLPTRAQ</sequence>
<organism evidence="2">
    <name type="scientific">freshwater metagenome</name>
    <dbReference type="NCBI Taxonomy" id="449393"/>
    <lineage>
        <taxon>unclassified sequences</taxon>
        <taxon>metagenomes</taxon>
        <taxon>ecological metagenomes</taxon>
    </lineage>
</organism>
<evidence type="ECO:0000256" key="1">
    <source>
        <dbReference type="SAM" id="MobiDB-lite"/>
    </source>
</evidence>
<dbReference type="AlphaFoldDB" id="A0A6J7L6N4"/>
<dbReference type="EMBL" id="CAFBNF010000309">
    <property type="protein sequence ID" value="CAB4961859.1"/>
    <property type="molecule type" value="Genomic_DNA"/>
</dbReference>
<evidence type="ECO:0000313" key="2">
    <source>
        <dbReference type="EMBL" id="CAB4961859.1"/>
    </source>
</evidence>
<name>A0A6J7L6N4_9ZZZZ</name>
<protein>
    <submittedName>
        <fullName evidence="2">Unannotated protein</fullName>
    </submittedName>
</protein>
<reference evidence="2" key="1">
    <citation type="submission" date="2020-05" db="EMBL/GenBank/DDBJ databases">
        <authorList>
            <person name="Chiriac C."/>
            <person name="Salcher M."/>
            <person name="Ghai R."/>
            <person name="Kavagutti S V."/>
        </authorList>
    </citation>
    <scope>NUCLEOTIDE SEQUENCE</scope>
</reference>
<accession>A0A6J7L6N4</accession>
<proteinExistence type="predicted"/>